<keyword evidence="8" id="KW-0175">Coiled coil</keyword>
<evidence type="ECO:0000256" key="1">
    <source>
        <dbReference type="ARBA" id="ARBA00004123"/>
    </source>
</evidence>
<evidence type="ECO:0000313" key="11">
    <source>
        <dbReference type="Proteomes" id="UP001230051"/>
    </source>
</evidence>
<dbReference type="Pfam" id="PF13094">
    <property type="entry name" value="CENP-Q"/>
    <property type="match status" value="1"/>
</dbReference>
<comment type="similarity">
    <text evidence="3">Belongs to the CENP-Q/OKP1 family.</text>
</comment>
<keyword evidence="5" id="KW-0158">Chromosome</keyword>
<feature type="coiled-coil region" evidence="8">
    <location>
        <begin position="153"/>
        <end position="191"/>
    </location>
</feature>
<evidence type="ECO:0000256" key="9">
    <source>
        <dbReference type="SAM" id="MobiDB-lite"/>
    </source>
</evidence>
<feature type="region of interest" description="Disordered" evidence="9">
    <location>
        <begin position="1"/>
        <end position="52"/>
    </location>
</feature>
<evidence type="ECO:0000256" key="4">
    <source>
        <dbReference type="ARBA" id="ARBA00016397"/>
    </source>
</evidence>
<evidence type="ECO:0000256" key="2">
    <source>
        <dbReference type="ARBA" id="ARBA00004584"/>
    </source>
</evidence>
<comment type="caution">
    <text evidence="10">The sequence shown here is derived from an EMBL/GenBank/DDBJ whole genome shotgun (WGS) entry which is preliminary data.</text>
</comment>
<dbReference type="AlphaFoldDB" id="A0AAD8DHY2"/>
<proteinExistence type="inferred from homology"/>
<feature type="compositionally biased region" description="Low complexity" evidence="9">
    <location>
        <begin position="35"/>
        <end position="47"/>
    </location>
</feature>
<dbReference type="EMBL" id="JAGXEW010000007">
    <property type="protein sequence ID" value="KAK1169691.1"/>
    <property type="molecule type" value="Genomic_DNA"/>
</dbReference>
<keyword evidence="7" id="KW-0137">Centromere</keyword>
<evidence type="ECO:0000256" key="6">
    <source>
        <dbReference type="ARBA" id="ARBA00023242"/>
    </source>
</evidence>
<evidence type="ECO:0000256" key="7">
    <source>
        <dbReference type="ARBA" id="ARBA00023328"/>
    </source>
</evidence>
<sequence length="253" mass="28376">MKRIRNAATGKSGKQSHKRKSSREDAAPAKKKQQTGPAPRTGAPPGGKKMVKVSAKWKPLSQSSLDYLSTTFSMSILSILAGKGKEKEEIQRHLNIIKDRFLAQCAKLKVPPGKFVDIGRVRHLHLTEKRKTTAGETSLHSLEHEVGRISDMLEKTDVEIENFDEKIRILSNQLEEAETESQELLQRSEKDVLHLPRLPDSGFTGLTQQEEMLKIPDPQAALQDVLAIQSSREMQNMLAFLEQAHSQADDLWP</sequence>
<evidence type="ECO:0000256" key="3">
    <source>
        <dbReference type="ARBA" id="ARBA00008191"/>
    </source>
</evidence>
<comment type="subcellular location">
    <subcellularLocation>
        <location evidence="2">Chromosome</location>
        <location evidence="2">Centromere</location>
    </subcellularLocation>
    <subcellularLocation>
        <location evidence="1">Nucleus</location>
    </subcellularLocation>
</comment>
<dbReference type="PANTHER" id="PTHR31345">
    <property type="entry name" value="CENTROMERE PROTEIN Q"/>
    <property type="match status" value="1"/>
</dbReference>
<evidence type="ECO:0000256" key="8">
    <source>
        <dbReference type="SAM" id="Coils"/>
    </source>
</evidence>
<dbReference type="GO" id="GO:0005634">
    <property type="term" value="C:nucleus"/>
    <property type="evidence" value="ECO:0007669"/>
    <property type="project" value="UniProtKB-SubCell"/>
</dbReference>
<evidence type="ECO:0000313" key="10">
    <source>
        <dbReference type="EMBL" id="KAK1169691.1"/>
    </source>
</evidence>
<name>A0AAD8DHY2_ACIOX</name>
<reference evidence="10" key="1">
    <citation type="submission" date="2022-02" db="EMBL/GenBank/DDBJ databases">
        <title>Atlantic sturgeon de novo genome assembly.</title>
        <authorList>
            <person name="Stock M."/>
            <person name="Klopp C."/>
            <person name="Guiguen Y."/>
            <person name="Cabau C."/>
            <person name="Parinello H."/>
            <person name="Santidrian Yebra-Pimentel E."/>
            <person name="Kuhl H."/>
            <person name="Dirks R.P."/>
            <person name="Guessner J."/>
            <person name="Wuertz S."/>
            <person name="Du K."/>
            <person name="Schartl M."/>
        </authorList>
    </citation>
    <scope>NUCLEOTIDE SEQUENCE</scope>
    <source>
        <strain evidence="10">STURGEONOMICS-FGT-2020</strain>
        <tissue evidence="10">Whole blood</tissue>
    </source>
</reference>
<dbReference type="InterPro" id="IPR025212">
    <property type="entry name" value="CAD_CENP-Q"/>
</dbReference>
<dbReference type="PANTHER" id="PTHR31345:SF3">
    <property type="entry name" value="CENTROMERE PROTEIN Q"/>
    <property type="match status" value="1"/>
</dbReference>
<gene>
    <name evidence="10" type="primary">CENPQ</name>
    <name evidence="10" type="ORF">AOXY_G8550</name>
</gene>
<dbReference type="GO" id="GO:0000775">
    <property type="term" value="C:chromosome, centromeric region"/>
    <property type="evidence" value="ECO:0007669"/>
    <property type="project" value="UniProtKB-SubCell"/>
</dbReference>
<protein>
    <recommendedName>
        <fullName evidence="4">Centromere protein Q</fullName>
    </recommendedName>
</protein>
<keyword evidence="6" id="KW-0539">Nucleus</keyword>
<evidence type="ECO:0000256" key="5">
    <source>
        <dbReference type="ARBA" id="ARBA00022454"/>
    </source>
</evidence>
<organism evidence="10 11">
    <name type="scientific">Acipenser oxyrinchus oxyrinchus</name>
    <dbReference type="NCBI Taxonomy" id="40147"/>
    <lineage>
        <taxon>Eukaryota</taxon>
        <taxon>Metazoa</taxon>
        <taxon>Chordata</taxon>
        <taxon>Craniata</taxon>
        <taxon>Vertebrata</taxon>
        <taxon>Euteleostomi</taxon>
        <taxon>Actinopterygii</taxon>
        <taxon>Chondrostei</taxon>
        <taxon>Acipenseriformes</taxon>
        <taxon>Acipenseridae</taxon>
        <taxon>Acipenser</taxon>
    </lineage>
</organism>
<dbReference type="Proteomes" id="UP001230051">
    <property type="component" value="Unassembled WGS sequence"/>
</dbReference>
<keyword evidence="11" id="KW-1185">Reference proteome</keyword>
<accession>A0AAD8DHY2</accession>